<evidence type="ECO:0000256" key="1">
    <source>
        <dbReference type="SAM" id="Phobius"/>
    </source>
</evidence>
<evidence type="ECO:0000313" key="2">
    <source>
        <dbReference type="EMBL" id="NNU17669.1"/>
    </source>
</evidence>
<keyword evidence="1" id="KW-0472">Membrane</keyword>
<keyword evidence="1" id="KW-0812">Transmembrane</keyword>
<dbReference type="EMBL" id="JABFCX010000003">
    <property type="protein sequence ID" value="NNU17669.1"/>
    <property type="molecule type" value="Genomic_DNA"/>
</dbReference>
<dbReference type="RefSeq" id="WP_173201309.1">
    <property type="nucleotide sequence ID" value="NZ_JABFCX010000003.1"/>
</dbReference>
<proteinExistence type="predicted"/>
<accession>A0A7Y3RP32</accession>
<dbReference type="AlphaFoldDB" id="A0A7Y3RP32"/>
<sequence length="62" mass="6507">MGTDKEPQPDKEGGAGIGLDLGAFLIAFVFVWVVFDNLALGLLAGVIFGGGSRAARKRRKSD</sequence>
<gene>
    <name evidence="2" type="ORF">HK107_15160</name>
</gene>
<evidence type="ECO:0000313" key="3">
    <source>
        <dbReference type="Proteomes" id="UP000536835"/>
    </source>
</evidence>
<keyword evidence="1" id="KW-1133">Transmembrane helix</keyword>
<comment type="caution">
    <text evidence="2">The sequence shown here is derived from an EMBL/GenBank/DDBJ whole genome shotgun (WGS) entry which is preliminary data.</text>
</comment>
<protein>
    <submittedName>
        <fullName evidence="2">Uncharacterized protein</fullName>
    </submittedName>
</protein>
<organism evidence="2 3">
    <name type="scientific">Parvularcula mediterranea</name>
    <dbReference type="NCBI Taxonomy" id="2732508"/>
    <lineage>
        <taxon>Bacteria</taxon>
        <taxon>Pseudomonadati</taxon>
        <taxon>Pseudomonadota</taxon>
        <taxon>Alphaproteobacteria</taxon>
        <taxon>Parvularculales</taxon>
        <taxon>Parvularculaceae</taxon>
        <taxon>Parvularcula</taxon>
    </lineage>
</organism>
<dbReference type="Proteomes" id="UP000536835">
    <property type="component" value="Unassembled WGS sequence"/>
</dbReference>
<reference evidence="2 3" key="1">
    <citation type="submission" date="2020-05" db="EMBL/GenBank/DDBJ databases">
        <title>Parvularcula mediterraneae sp. nov., isolated from polypropylene straw from shallow seawater of the seashore of Laganas in Zakynthos island, Greece.</title>
        <authorList>
            <person name="Szabo I."/>
            <person name="Al-Omari J."/>
            <person name="Rado J."/>
            <person name="Szerdahelyi G.S."/>
        </authorList>
    </citation>
    <scope>NUCLEOTIDE SEQUENCE [LARGE SCALE GENOMIC DNA]</scope>
    <source>
        <strain evidence="2 3">ZS-1/3</strain>
    </source>
</reference>
<feature type="transmembrane region" description="Helical" evidence="1">
    <location>
        <begin position="23"/>
        <end position="50"/>
    </location>
</feature>
<name>A0A7Y3RP32_9PROT</name>
<keyword evidence="3" id="KW-1185">Reference proteome</keyword>